<reference evidence="2 3" key="1">
    <citation type="submission" date="2017-09" db="EMBL/GenBank/DDBJ databases">
        <title>The draft genome sequences of Marinobacter sp. PWS21.</title>
        <authorList>
            <person name="Cao J."/>
        </authorList>
    </citation>
    <scope>NUCLEOTIDE SEQUENCE [LARGE SCALE GENOMIC DNA]</scope>
    <source>
        <strain evidence="2 3">PWS21</strain>
    </source>
</reference>
<keyword evidence="1" id="KW-0812">Transmembrane</keyword>
<gene>
    <name evidence="2" type="ORF">CLH61_15825</name>
</gene>
<accession>A0A2G1UHU2</accession>
<comment type="caution">
    <text evidence="2">The sequence shown here is derived from an EMBL/GenBank/DDBJ whole genome shotgun (WGS) entry which is preliminary data.</text>
</comment>
<name>A0A2G1UHU2_9GAMM</name>
<evidence type="ECO:0000313" key="3">
    <source>
        <dbReference type="Proteomes" id="UP000231409"/>
    </source>
</evidence>
<dbReference type="EMBL" id="NTFH01000012">
    <property type="protein sequence ID" value="PHQ14015.1"/>
    <property type="molecule type" value="Genomic_DNA"/>
</dbReference>
<sequence length="143" mass="14234">MCPDPRSHSAPAFGRQQGIGLPIALFVITVLALLVAGMAQLQQGTGQAVSLQVQSQRALHAAESGAQLAVAEVLDAASCTGVPAVQVFSVGGLRGCQAALSCAATAPVPLGGSGGNQVFTLVSRGQCGTGNELASRVVEVGVR</sequence>
<protein>
    <recommendedName>
        <fullName evidence="4">MSHA biogenesis protein MshP</fullName>
    </recommendedName>
</protein>
<dbReference type="RefSeq" id="WP_099615740.1">
    <property type="nucleotide sequence ID" value="NZ_KZ319375.1"/>
</dbReference>
<evidence type="ECO:0008006" key="4">
    <source>
        <dbReference type="Google" id="ProtNLM"/>
    </source>
</evidence>
<keyword evidence="1" id="KW-1133">Transmembrane helix</keyword>
<organism evidence="2 3">
    <name type="scientific">Marinobacter profundi</name>
    <dbReference type="NCBI Taxonomy" id="2666256"/>
    <lineage>
        <taxon>Bacteria</taxon>
        <taxon>Pseudomonadati</taxon>
        <taxon>Pseudomonadota</taxon>
        <taxon>Gammaproteobacteria</taxon>
        <taxon>Pseudomonadales</taxon>
        <taxon>Marinobacteraceae</taxon>
        <taxon>Marinobacter</taxon>
    </lineage>
</organism>
<keyword evidence="3" id="KW-1185">Reference proteome</keyword>
<proteinExistence type="predicted"/>
<dbReference type="Proteomes" id="UP000231409">
    <property type="component" value="Unassembled WGS sequence"/>
</dbReference>
<keyword evidence="1" id="KW-0472">Membrane</keyword>
<evidence type="ECO:0000256" key="1">
    <source>
        <dbReference type="SAM" id="Phobius"/>
    </source>
</evidence>
<feature type="transmembrane region" description="Helical" evidence="1">
    <location>
        <begin position="21"/>
        <end position="41"/>
    </location>
</feature>
<dbReference type="AlphaFoldDB" id="A0A2G1UHU2"/>
<evidence type="ECO:0000313" key="2">
    <source>
        <dbReference type="EMBL" id="PHQ14015.1"/>
    </source>
</evidence>